<dbReference type="InterPro" id="IPR032710">
    <property type="entry name" value="NTF2-like_dom_sf"/>
</dbReference>
<reference evidence="2 3" key="1">
    <citation type="submission" date="2020-12" db="EMBL/GenBank/DDBJ databases">
        <title>FDA dAtabase for Regulatory Grade micrObial Sequences (FDA-ARGOS): Supporting development and validation of Infectious Disease Dx tests.</title>
        <authorList>
            <person name="Kerrigan L."/>
            <person name="Long C."/>
            <person name="Tallon L."/>
            <person name="Sadzewicz L."/>
            <person name="Zhao X."/>
            <person name="Boylan J."/>
            <person name="Ott S."/>
            <person name="Bowen H."/>
            <person name="Vavikolanu K."/>
            <person name="Mehta A."/>
            <person name="Aluvathingal J."/>
            <person name="Nadendla S."/>
            <person name="Yan Y."/>
            <person name="Sichtig H."/>
        </authorList>
    </citation>
    <scope>NUCLEOTIDE SEQUENCE [LARGE SCALE GENOMIC DNA]</scope>
    <source>
        <strain evidence="2 3">FDAARGOS_1031</strain>
    </source>
</reference>
<evidence type="ECO:0000259" key="1">
    <source>
        <dbReference type="Pfam" id="PF12680"/>
    </source>
</evidence>
<name>A0A7T7UX10_9FLAO</name>
<dbReference type="Pfam" id="PF12680">
    <property type="entry name" value="SnoaL_2"/>
    <property type="match status" value="1"/>
</dbReference>
<dbReference type="SUPFAM" id="SSF54427">
    <property type="entry name" value="NTF2-like"/>
    <property type="match status" value="1"/>
</dbReference>
<dbReference type="RefSeq" id="WP_108721179.1">
    <property type="nucleotide sequence ID" value="NZ_CAJJUP010000001.1"/>
</dbReference>
<dbReference type="Gene3D" id="3.10.450.50">
    <property type="match status" value="1"/>
</dbReference>
<dbReference type="Proteomes" id="UP000595426">
    <property type="component" value="Chromosome"/>
</dbReference>
<accession>A0A7T7UX10</accession>
<feature type="domain" description="SnoaL-like" evidence="1">
    <location>
        <begin position="42"/>
        <end position="138"/>
    </location>
</feature>
<dbReference type="InterPro" id="IPR037401">
    <property type="entry name" value="SnoaL-like"/>
</dbReference>
<protein>
    <submittedName>
        <fullName evidence="2">Nuclear transport factor 2 family protein</fullName>
    </submittedName>
</protein>
<sequence>MITRKYLFATIITGSLILLGGNKANAQLKSHVDSAVTRKVFEHHMMAFRKGDVDETLKDYAEDAVIIVEGVNEKGYVKGLKEIRKQFEIVYKDYFPPATTNLKVKTVTIVGEVAYLTWETSRTDFTTDTYIVRDGKIVAQTFAAKFK</sequence>
<dbReference type="OrthoDB" id="7064268at2"/>
<gene>
    <name evidence="2" type="ORF">I6H88_15070</name>
</gene>
<proteinExistence type="predicted"/>
<evidence type="ECO:0000313" key="3">
    <source>
        <dbReference type="Proteomes" id="UP000595426"/>
    </source>
</evidence>
<dbReference type="AlphaFoldDB" id="A0A7T7UX10"/>
<organism evidence="2 3">
    <name type="scientific">Elizabethkingia bruuniana</name>
    <dbReference type="NCBI Taxonomy" id="1756149"/>
    <lineage>
        <taxon>Bacteria</taxon>
        <taxon>Pseudomonadati</taxon>
        <taxon>Bacteroidota</taxon>
        <taxon>Flavobacteriia</taxon>
        <taxon>Flavobacteriales</taxon>
        <taxon>Weeksellaceae</taxon>
        <taxon>Elizabethkingia</taxon>
    </lineage>
</organism>
<evidence type="ECO:0000313" key="2">
    <source>
        <dbReference type="EMBL" id="QQN57754.1"/>
    </source>
</evidence>
<keyword evidence="3" id="KW-1185">Reference proteome</keyword>
<dbReference type="GeneID" id="93132144"/>
<dbReference type="EMBL" id="CP067018">
    <property type="protein sequence ID" value="QQN57754.1"/>
    <property type="molecule type" value="Genomic_DNA"/>
</dbReference>